<dbReference type="Pfam" id="PF09997">
    <property type="entry name" value="DUF2238"/>
    <property type="match status" value="1"/>
</dbReference>
<organism evidence="2 3">
    <name type="scientific">Clostridium fungisolvens</name>
    <dbReference type="NCBI Taxonomy" id="1604897"/>
    <lineage>
        <taxon>Bacteria</taxon>
        <taxon>Bacillati</taxon>
        <taxon>Bacillota</taxon>
        <taxon>Clostridia</taxon>
        <taxon>Eubacteriales</taxon>
        <taxon>Clostridiaceae</taxon>
        <taxon>Clostridium</taxon>
    </lineage>
</organism>
<accession>A0A6V8SIV3</accession>
<feature type="transmembrane region" description="Helical" evidence="1">
    <location>
        <begin position="57"/>
        <end position="78"/>
    </location>
</feature>
<name>A0A6V8SIV3_9CLOT</name>
<evidence type="ECO:0000256" key="1">
    <source>
        <dbReference type="SAM" id="Phobius"/>
    </source>
</evidence>
<keyword evidence="1" id="KW-1133">Transmembrane helix</keyword>
<feature type="transmembrane region" description="Helical" evidence="1">
    <location>
        <begin position="175"/>
        <end position="196"/>
    </location>
</feature>
<evidence type="ECO:0000313" key="3">
    <source>
        <dbReference type="Proteomes" id="UP000580568"/>
    </source>
</evidence>
<dbReference type="InterPro" id="IPR058534">
    <property type="entry name" value="YjdF"/>
</dbReference>
<sequence>MMTKYKKHYIGLIFLICIFIWSLIKPKSYLIWILEAAPLIIGIPVLILTYKKFKFSNLTYMLILIASCVMLVGGHYSYTEVPLFSWIQKIFNLSRNHYDRVGHFIQGATAALIIREILWKLRIVRGKLWVIIISICMCLAVSAFYEIIEFAITYVVGGEADAFLGMQGDIWDAQWDMICALSGAIVFNFIFSALSYSENKK</sequence>
<proteinExistence type="predicted"/>
<reference evidence="2 3" key="1">
    <citation type="submission" date="2020-07" db="EMBL/GenBank/DDBJ databases">
        <title>A new beta-1,3-glucan-decomposing anaerobic bacterium isolated from anoxic soil subjected to biological soil disinfestation.</title>
        <authorList>
            <person name="Ueki A."/>
            <person name="Tonouchi A."/>
        </authorList>
    </citation>
    <scope>NUCLEOTIDE SEQUENCE [LARGE SCALE GENOMIC DNA]</scope>
    <source>
        <strain evidence="2 3">TW1</strain>
    </source>
</reference>
<dbReference type="Proteomes" id="UP000580568">
    <property type="component" value="Unassembled WGS sequence"/>
</dbReference>
<protein>
    <submittedName>
        <fullName evidence="2">Inner membrane protein YjdF</fullName>
    </submittedName>
</protein>
<evidence type="ECO:0000313" key="2">
    <source>
        <dbReference type="EMBL" id="GFP74823.1"/>
    </source>
</evidence>
<dbReference type="AlphaFoldDB" id="A0A6V8SIV3"/>
<dbReference type="PIRSF" id="PIRSF020606">
    <property type="entry name" value="UCP020606"/>
    <property type="match status" value="1"/>
</dbReference>
<dbReference type="RefSeq" id="WP_183276362.1">
    <property type="nucleotide sequence ID" value="NZ_BLZR01000001.1"/>
</dbReference>
<keyword evidence="1" id="KW-0812">Transmembrane</keyword>
<feature type="transmembrane region" description="Helical" evidence="1">
    <location>
        <begin position="101"/>
        <end position="118"/>
    </location>
</feature>
<feature type="transmembrane region" description="Helical" evidence="1">
    <location>
        <begin position="7"/>
        <end position="24"/>
    </location>
</feature>
<feature type="transmembrane region" description="Helical" evidence="1">
    <location>
        <begin position="130"/>
        <end position="155"/>
    </location>
</feature>
<keyword evidence="3" id="KW-1185">Reference proteome</keyword>
<comment type="caution">
    <text evidence="2">The sequence shown here is derived from an EMBL/GenBank/DDBJ whole genome shotgun (WGS) entry which is preliminary data.</text>
</comment>
<dbReference type="InterPro" id="IPR014509">
    <property type="entry name" value="YjdF-like"/>
</dbReference>
<feature type="transmembrane region" description="Helical" evidence="1">
    <location>
        <begin position="30"/>
        <end position="50"/>
    </location>
</feature>
<dbReference type="EMBL" id="BLZR01000001">
    <property type="protein sequence ID" value="GFP74823.1"/>
    <property type="molecule type" value="Genomic_DNA"/>
</dbReference>
<gene>
    <name evidence="2" type="ORF">bsdtw1_00885</name>
</gene>
<keyword evidence="1" id="KW-0472">Membrane</keyword>